<gene>
    <name evidence="2" type="ORF">JI435_408900</name>
</gene>
<evidence type="ECO:0000313" key="2">
    <source>
        <dbReference type="EMBL" id="QRC96387.1"/>
    </source>
</evidence>
<feature type="region of interest" description="Disordered" evidence="1">
    <location>
        <begin position="44"/>
        <end position="64"/>
    </location>
</feature>
<evidence type="ECO:0000256" key="1">
    <source>
        <dbReference type="SAM" id="MobiDB-lite"/>
    </source>
</evidence>
<name>A0A7U2I1X3_PHANO</name>
<evidence type="ECO:0000313" key="3">
    <source>
        <dbReference type="Proteomes" id="UP000663193"/>
    </source>
</evidence>
<keyword evidence="3" id="KW-1185">Reference proteome</keyword>
<dbReference type="AlphaFoldDB" id="A0A7U2I1X3"/>
<reference evidence="3" key="1">
    <citation type="journal article" date="2021" name="BMC Genomics">
        <title>Chromosome-level genome assembly and manually-curated proteome of model necrotroph Parastagonospora nodorum Sn15 reveals a genome-wide trove of candidate effector homologs, and redundancy of virulence-related functions within an accessory chromosome.</title>
        <authorList>
            <person name="Bertazzoni S."/>
            <person name="Jones D.A.B."/>
            <person name="Phan H.T."/>
            <person name="Tan K.-C."/>
            <person name="Hane J.K."/>
        </authorList>
    </citation>
    <scope>NUCLEOTIDE SEQUENCE [LARGE SCALE GENOMIC DNA]</scope>
    <source>
        <strain evidence="3">SN15 / ATCC MYA-4574 / FGSC 10173)</strain>
    </source>
</reference>
<accession>A0A7U2I1X3</accession>
<dbReference type="EMBL" id="CP069028">
    <property type="protein sequence ID" value="QRC96387.1"/>
    <property type="molecule type" value="Genomic_DNA"/>
</dbReference>
<sequence length="246" mass="26233">MDIASVQRIVGRIVGCENCVFPSLHVMDGVGRVARTRAEAEAAGCRERPAAKKMPRSGAGRTSKPRCATVRSFSHAECRSLTHGVAGVAAFPSKACWRGVEVKCCDELGRHPCCSLGMLRLNFEAPAWPLADALRGLADGKWPRWASAHICRYSCALSRWDKTIARSRMLAGERGTVVQCCCAPTVSSGGSASSAVDAGILVDLSNIDGPWESRCIIACARPQHLAKAAGARLPPRAPTPQPLIPY</sequence>
<proteinExistence type="predicted"/>
<dbReference type="VEuPathDB" id="FungiDB:JI435_408900"/>
<dbReference type="Proteomes" id="UP000663193">
    <property type="component" value="Chromosome 6"/>
</dbReference>
<protein>
    <submittedName>
        <fullName evidence="2">Uncharacterized protein</fullName>
    </submittedName>
</protein>
<organism evidence="2 3">
    <name type="scientific">Phaeosphaeria nodorum (strain SN15 / ATCC MYA-4574 / FGSC 10173)</name>
    <name type="common">Glume blotch fungus</name>
    <name type="synonym">Parastagonospora nodorum</name>
    <dbReference type="NCBI Taxonomy" id="321614"/>
    <lineage>
        <taxon>Eukaryota</taxon>
        <taxon>Fungi</taxon>
        <taxon>Dikarya</taxon>
        <taxon>Ascomycota</taxon>
        <taxon>Pezizomycotina</taxon>
        <taxon>Dothideomycetes</taxon>
        <taxon>Pleosporomycetidae</taxon>
        <taxon>Pleosporales</taxon>
        <taxon>Pleosporineae</taxon>
        <taxon>Phaeosphaeriaceae</taxon>
        <taxon>Parastagonospora</taxon>
    </lineage>
</organism>